<evidence type="ECO:0000259" key="2">
    <source>
        <dbReference type="SMART" id="SM00867"/>
    </source>
</evidence>
<protein>
    <recommendedName>
        <fullName evidence="2">Lipid/polyisoprenoid-binding YceI-like domain-containing protein</fullName>
    </recommendedName>
</protein>
<evidence type="ECO:0000256" key="1">
    <source>
        <dbReference type="SAM" id="SignalP"/>
    </source>
</evidence>
<dbReference type="AlphaFoldDB" id="W7QXM0"/>
<dbReference type="SMART" id="SM00867">
    <property type="entry name" value="YceI"/>
    <property type="match status" value="1"/>
</dbReference>
<dbReference type="Proteomes" id="UP000019276">
    <property type="component" value="Unassembled WGS sequence"/>
</dbReference>
<dbReference type="InterPro" id="IPR007372">
    <property type="entry name" value="Lipid/polyisoprenoid-bd_YceI"/>
</dbReference>
<dbReference type="Gene3D" id="2.40.128.110">
    <property type="entry name" value="Lipid/polyisoprenoid-binding, YceI-like"/>
    <property type="match status" value="1"/>
</dbReference>
<dbReference type="PANTHER" id="PTHR34406">
    <property type="entry name" value="PROTEIN YCEI"/>
    <property type="match status" value="1"/>
</dbReference>
<accession>W7QXM0</accession>
<gene>
    <name evidence="3" type="ORF">DS2_09592</name>
</gene>
<dbReference type="EMBL" id="ARZY01000016">
    <property type="protein sequence ID" value="EWH10035.1"/>
    <property type="molecule type" value="Genomic_DNA"/>
</dbReference>
<dbReference type="SUPFAM" id="SSF101874">
    <property type="entry name" value="YceI-like"/>
    <property type="match status" value="1"/>
</dbReference>
<comment type="caution">
    <text evidence="3">The sequence shown here is derived from an EMBL/GenBank/DDBJ whole genome shotgun (WGS) entry which is preliminary data.</text>
</comment>
<name>W7QXM0_9ALTE</name>
<dbReference type="STRING" id="1328313.DS2_09592"/>
<feature type="domain" description="Lipid/polyisoprenoid-binding YceI-like" evidence="2">
    <location>
        <begin position="24"/>
        <end position="193"/>
    </location>
</feature>
<dbReference type="PATRIC" id="fig|1328313.3.peg.1963"/>
<dbReference type="eggNOG" id="COG2353">
    <property type="taxonomic scope" value="Bacteria"/>
</dbReference>
<evidence type="ECO:0000313" key="4">
    <source>
        <dbReference type="Proteomes" id="UP000019276"/>
    </source>
</evidence>
<sequence length="195" mass="21322">MTLRKLVAMATLGCSLLANTAFAGWKLDEQASKLTFLSTKKSQVVEQHTFKQVSGTFADSGKVTVAIKLDSVETNIPIRNERMQKYLFETEQYVYATISTQLNAQQFKQLPAGAYQTLQVEAQLDLHGHKQQIQLPINVIKGNNGQLFVNSVGAVVINAADFALVEGINKLQSLAGLPSITYSVPVSFNLVFAAE</sequence>
<dbReference type="InterPro" id="IPR027016">
    <property type="entry name" value="UCP029811"/>
</dbReference>
<dbReference type="PANTHER" id="PTHR34406:SF1">
    <property type="entry name" value="PROTEIN YCEI"/>
    <property type="match status" value="1"/>
</dbReference>
<dbReference type="InterPro" id="IPR036761">
    <property type="entry name" value="TTHA0802/YceI-like_sf"/>
</dbReference>
<reference evidence="3 4" key="1">
    <citation type="journal article" date="2014" name="Genome Announc.">
        <title>Draft Genome Sequence of the Agar-Degrading Bacterium Catenovulum sp. Strain DS-2, Isolated from Intestines of Haliotis diversicolor.</title>
        <authorList>
            <person name="Shan D."/>
            <person name="Li X."/>
            <person name="Gu Z."/>
            <person name="Wei G."/>
            <person name="Gao Z."/>
            <person name="Shao Z."/>
        </authorList>
    </citation>
    <scope>NUCLEOTIDE SEQUENCE [LARGE SCALE GENOMIC DNA]</scope>
    <source>
        <strain evidence="3 4">DS-2</strain>
    </source>
</reference>
<dbReference type="PIRSF" id="PIRSF029811">
    <property type="entry name" value="UCP029811"/>
    <property type="match status" value="1"/>
</dbReference>
<keyword evidence="4" id="KW-1185">Reference proteome</keyword>
<keyword evidence="1" id="KW-0732">Signal</keyword>
<dbReference type="OrthoDB" id="9793816at2"/>
<dbReference type="RefSeq" id="WP_035014530.1">
    <property type="nucleotide sequence ID" value="NZ_ARZY01000016.1"/>
</dbReference>
<organism evidence="3 4">
    <name type="scientific">Catenovulum agarivorans DS-2</name>
    <dbReference type="NCBI Taxonomy" id="1328313"/>
    <lineage>
        <taxon>Bacteria</taxon>
        <taxon>Pseudomonadati</taxon>
        <taxon>Pseudomonadota</taxon>
        <taxon>Gammaproteobacteria</taxon>
        <taxon>Alteromonadales</taxon>
        <taxon>Alteromonadaceae</taxon>
        <taxon>Catenovulum</taxon>
    </lineage>
</organism>
<feature type="signal peptide" evidence="1">
    <location>
        <begin position="1"/>
        <end position="23"/>
    </location>
</feature>
<feature type="chain" id="PRO_5004898570" description="Lipid/polyisoprenoid-binding YceI-like domain-containing protein" evidence="1">
    <location>
        <begin position="24"/>
        <end position="195"/>
    </location>
</feature>
<evidence type="ECO:0000313" key="3">
    <source>
        <dbReference type="EMBL" id="EWH10035.1"/>
    </source>
</evidence>
<proteinExistence type="predicted"/>
<dbReference type="Pfam" id="PF04264">
    <property type="entry name" value="YceI"/>
    <property type="match status" value="1"/>
</dbReference>